<evidence type="ECO:0000256" key="4">
    <source>
        <dbReference type="ARBA" id="ARBA00022723"/>
    </source>
</evidence>
<name>A0A246G8P9_9FLAO</name>
<keyword evidence="6" id="KW-0862">Zinc</keyword>
<dbReference type="CDD" id="cd08662">
    <property type="entry name" value="M13"/>
    <property type="match status" value="1"/>
</dbReference>
<evidence type="ECO:0000259" key="9">
    <source>
        <dbReference type="Pfam" id="PF01431"/>
    </source>
</evidence>
<evidence type="ECO:0000256" key="7">
    <source>
        <dbReference type="ARBA" id="ARBA00023049"/>
    </source>
</evidence>
<dbReference type="InterPro" id="IPR018497">
    <property type="entry name" value="Peptidase_M13_C"/>
</dbReference>
<keyword evidence="5" id="KW-0378">Hydrolase</keyword>
<dbReference type="GO" id="GO:0046872">
    <property type="term" value="F:metal ion binding"/>
    <property type="evidence" value="ECO:0007669"/>
    <property type="project" value="UniProtKB-KW"/>
</dbReference>
<dbReference type="InterPro" id="IPR000718">
    <property type="entry name" value="Peptidase_M13"/>
</dbReference>
<evidence type="ECO:0000259" key="10">
    <source>
        <dbReference type="Pfam" id="PF05649"/>
    </source>
</evidence>
<dbReference type="GO" id="GO:0004222">
    <property type="term" value="F:metalloendopeptidase activity"/>
    <property type="evidence" value="ECO:0007669"/>
    <property type="project" value="InterPro"/>
</dbReference>
<comment type="similarity">
    <text evidence="2">Belongs to the peptidase M13 family.</text>
</comment>
<dbReference type="Gene3D" id="1.10.1380.10">
    <property type="entry name" value="Neutral endopeptidase , domain2"/>
    <property type="match status" value="1"/>
</dbReference>
<dbReference type="Gene3D" id="3.40.390.10">
    <property type="entry name" value="Collagenase (Catalytic Domain)"/>
    <property type="match status" value="1"/>
</dbReference>
<keyword evidence="8" id="KW-0732">Signal</keyword>
<feature type="domain" description="Peptidase M13 C-terminal" evidence="9">
    <location>
        <begin position="473"/>
        <end position="675"/>
    </location>
</feature>
<evidence type="ECO:0000256" key="5">
    <source>
        <dbReference type="ARBA" id="ARBA00022801"/>
    </source>
</evidence>
<keyword evidence="7" id="KW-0482">Metalloprotease</keyword>
<reference evidence="11 12" key="1">
    <citation type="journal article" date="2017" name="Infect. Genet. Evol.">
        <title>Comparative genome analysis of fish pathogen Flavobacterium columnare reveals extensive sequence diversity within the species.</title>
        <authorList>
            <person name="Kayansamruaj P."/>
            <person name="Dong H.T."/>
            <person name="Hirono I."/>
            <person name="Kondo H."/>
            <person name="Senapin S."/>
            <person name="Rodkhum C."/>
        </authorList>
    </citation>
    <scope>NUCLEOTIDE SEQUENCE [LARGE SCALE GENOMIC DNA]</scope>
    <source>
        <strain evidence="11 12">1214</strain>
    </source>
</reference>
<dbReference type="Pfam" id="PF05649">
    <property type="entry name" value="Peptidase_M13_N"/>
    <property type="match status" value="1"/>
</dbReference>
<dbReference type="AlphaFoldDB" id="A0A246G8P9"/>
<evidence type="ECO:0000256" key="8">
    <source>
        <dbReference type="SAM" id="SignalP"/>
    </source>
</evidence>
<dbReference type="Pfam" id="PF01431">
    <property type="entry name" value="Peptidase_M13"/>
    <property type="match status" value="1"/>
</dbReference>
<evidence type="ECO:0000256" key="2">
    <source>
        <dbReference type="ARBA" id="ARBA00007357"/>
    </source>
</evidence>
<dbReference type="Proteomes" id="UP000198034">
    <property type="component" value="Unassembled WGS sequence"/>
</dbReference>
<organism evidence="11 12">
    <name type="scientific">Flavobacterium columnare</name>
    <dbReference type="NCBI Taxonomy" id="996"/>
    <lineage>
        <taxon>Bacteria</taxon>
        <taxon>Pseudomonadati</taxon>
        <taxon>Bacteroidota</taxon>
        <taxon>Flavobacteriia</taxon>
        <taxon>Flavobacteriales</taxon>
        <taxon>Flavobacteriaceae</taxon>
        <taxon>Flavobacterium</taxon>
    </lineage>
</organism>
<dbReference type="InterPro" id="IPR008753">
    <property type="entry name" value="Peptidase_M13_N"/>
</dbReference>
<dbReference type="SUPFAM" id="SSF55486">
    <property type="entry name" value="Metalloproteases ('zincins'), catalytic domain"/>
    <property type="match status" value="1"/>
</dbReference>
<evidence type="ECO:0000313" key="11">
    <source>
        <dbReference type="EMBL" id="OWP75407.1"/>
    </source>
</evidence>
<sequence>MKMNKLSILLFSILVLAGSCKKEVKNHNAPDVLVTNRDTTANLSDDFFQYANGSWFKKNPIPASERSNGIFRTIQDTINNQIKKICEKSAVEDAEKGSNKQKIGDFYASGMDTLTINKLGIDPLKKEFLKIQNIKDLPSLVEQTAYMHTIGADPAFSFYVAQDDKNSAKYALFFNQGGLGMRNRDYYFNTDKETVEIRKAYEKHLEKMFVLIGDKKTALNNAQIVMRLELELAKNSRRLEALRDPIANYNKMTLGKFKELVPNLMIDKILGQLKIKKADSVIVGQPEFYKALNTIAKKYTIEEWKIYLKWNLVNSYATYLNDRIEKEHFYFYSTIMSGVKEQKPRWKRVVEQTDESLGELIGQVYVEEYLPKGTKEKLLEIGNAIREVYADRIKKIDWMGAETKKKALFKLSKIVMKVGYPDKWKDLSSIVIDKTHYLVNIMAVNQWAYNEMASKYGKQVDRTEWGMYPQTYNAYYNPSNNEICVPACNIIVPGFQGYMPDDAVLYGIIGGSTFGHEITHGFDDQGSQYDEKGNLNNWWTPEDLKKFKAKTKAIVKQYDKYEALPHKFVNGEATQGENIADLGGVVMGYEAFKRTEQFRKNQKIAGLTPNERFFLAYGYAWMVNIKPEALAQQLIEDVHSPARYRINGPLSNIDSFYDTFKITNRGKMFIPKKDRIIIW</sequence>
<comment type="caution">
    <text evidence="11">The sequence shown here is derived from an EMBL/GenBank/DDBJ whole genome shotgun (WGS) entry which is preliminary data.</text>
</comment>
<feature type="domain" description="Peptidase M13 N-terminal" evidence="10">
    <location>
        <begin position="45"/>
        <end position="421"/>
    </location>
</feature>
<keyword evidence="4" id="KW-0479">Metal-binding</keyword>
<dbReference type="GO" id="GO:0005886">
    <property type="term" value="C:plasma membrane"/>
    <property type="evidence" value="ECO:0007669"/>
    <property type="project" value="TreeGrafter"/>
</dbReference>
<evidence type="ECO:0000313" key="12">
    <source>
        <dbReference type="Proteomes" id="UP000198034"/>
    </source>
</evidence>
<dbReference type="PANTHER" id="PTHR11733:SF167">
    <property type="entry name" value="FI17812P1-RELATED"/>
    <property type="match status" value="1"/>
</dbReference>
<dbReference type="PROSITE" id="PS51885">
    <property type="entry name" value="NEPRILYSIN"/>
    <property type="match status" value="1"/>
</dbReference>
<dbReference type="EMBL" id="MTCY01000041">
    <property type="protein sequence ID" value="OWP75407.1"/>
    <property type="molecule type" value="Genomic_DNA"/>
</dbReference>
<evidence type="ECO:0000256" key="1">
    <source>
        <dbReference type="ARBA" id="ARBA00001947"/>
    </source>
</evidence>
<dbReference type="InterPro" id="IPR024079">
    <property type="entry name" value="MetalloPept_cat_dom_sf"/>
</dbReference>
<evidence type="ECO:0000256" key="6">
    <source>
        <dbReference type="ARBA" id="ARBA00022833"/>
    </source>
</evidence>
<dbReference type="PROSITE" id="PS51257">
    <property type="entry name" value="PROKAR_LIPOPROTEIN"/>
    <property type="match status" value="1"/>
</dbReference>
<evidence type="ECO:0000256" key="3">
    <source>
        <dbReference type="ARBA" id="ARBA00022670"/>
    </source>
</evidence>
<protein>
    <submittedName>
        <fullName evidence="11">Metalloendopeptidase</fullName>
    </submittedName>
</protein>
<comment type="cofactor">
    <cofactor evidence="1">
        <name>Zn(2+)</name>
        <dbReference type="ChEBI" id="CHEBI:29105"/>
    </cofactor>
</comment>
<accession>A0A246G8P9</accession>
<dbReference type="PRINTS" id="PR00786">
    <property type="entry name" value="NEPRILYSIN"/>
</dbReference>
<gene>
    <name evidence="11" type="ORF">BWK62_12020</name>
</gene>
<dbReference type="PANTHER" id="PTHR11733">
    <property type="entry name" value="ZINC METALLOPROTEASE FAMILY M13 NEPRILYSIN-RELATED"/>
    <property type="match status" value="1"/>
</dbReference>
<dbReference type="InterPro" id="IPR042089">
    <property type="entry name" value="Peptidase_M13_dom_2"/>
</dbReference>
<keyword evidence="3" id="KW-0645">Protease</keyword>
<dbReference type="GO" id="GO:0016485">
    <property type="term" value="P:protein processing"/>
    <property type="evidence" value="ECO:0007669"/>
    <property type="project" value="TreeGrafter"/>
</dbReference>
<proteinExistence type="inferred from homology"/>
<feature type="chain" id="PRO_5011969976" evidence="8">
    <location>
        <begin position="18"/>
        <end position="679"/>
    </location>
</feature>
<feature type="signal peptide" evidence="8">
    <location>
        <begin position="1"/>
        <end position="17"/>
    </location>
</feature>